<keyword evidence="1" id="KW-0233">DNA recombination</keyword>
<dbReference type="Proteomes" id="UP000570595">
    <property type="component" value="Unassembled WGS sequence"/>
</dbReference>
<evidence type="ECO:0000256" key="3">
    <source>
        <dbReference type="SAM" id="Phobius"/>
    </source>
</evidence>
<evidence type="ECO:0000313" key="4">
    <source>
        <dbReference type="EMBL" id="KAF4671336.1"/>
    </source>
</evidence>
<comment type="caution">
    <text evidence="4">The sequence shown here is derived from an EMBL/GenBank/DDBJ whole genome shotgun (WGS) entry which is preliminary data.</text>
</comment>
<reference evidence="4 5" key="1">
    <citation type="submission" date="2020-04" db="EMBL/GenBank/DDBJ databases">
        <title>Perkinsus olseni comparative genomics.</title>
        <authorList>
            <person name="Bogema D.R."/>
        </authorList>
    </citation>
    <scope>NUCLEOTIDE SEQUENCE [LARGE SCALE GENOMIC DNA]</scope>
    <source>
        <strain evidence="4">ATCC PRA-179</strain>
    </source>
</reference>
<evidence type="ECO:0008006" key="6">
    <source>
        <dbReference type="Google" id="ProtNLM"/>
    </source>
</evidence>
<evidence type="ECO:0000256" key="2">
    <source>
        <dbReference type="SAM" id="MobiDB-lite"/>
    </source>
</evidence>
<dbReference type="OrthoDB" id="447121at2759"/>
<accession>A0A7J6MIS7</accession>
<protein>
    <recommendedName>
        <fullName evidence="6">Tyr recombinase domain-containing protein</fullName>
    </recommendedName>
</protein>
<dbReference type="GO" id="GO:0003677">
    <property type="term" value="F:DNA binding"/>
    <property type="evidence" value="ECO:0007669"/>
    <property type="project" value="InterPro"/>
</dbReference>
<name>A0A7J6MIS7_PEROL</name>
<dbReference type="GO" id="GO:0006310">
    <property type="term" value="P:DNA recombination"/>
    <property type="evidence" value="ECO:0007669"/>
    <property type="project" value="UniProtKB-KW"/>
</dbReference>
<feature type="region of interest" description="Disordered" evidence="2">
    <location>
        <begin position="335"/>
        <end position="362"/>
    </location>
</feature>
<dbReference type="Gene3D" id="1.10.443.10">
    <property type="entry name" value="Intergrase catalytic core"/>
    <property type="match status" value="1"/>
</dbReference>
<dbReference type="InterPro" id="IPR013762">
    <property type="entry name" value="Integrase-like_cat_sf"/>
</dbReference>
<dbReference type="GO" id="GO:0015074">
    <property type="term" value="P:DNA integration"/>
    <property type="evidence" value="ECO:0007669"/>
    <property type="project" value="InterPro"/>
</dbReference>
<dbReference type="InterPro" id="IPR011010">
    <property type="entry name" value="DNA_brk_join_enz"/>
</dbReference>
<sequence>MAPYRRGSPAQAKLLADPINRKQLTGIVAKFKDEEYAASTRRTMESRFKLWARLAMGLGCSPLPVTVYLVTTISAILKYSGYRSVWSYVQTAMNYHVEAGYDWTPAESAAVRRARRANDLVEWAKGSYPAQCRTSLYVLASWFLLRASEVVALLCQDLVVDEIKREVSVHIRTSKTDIEAAGSRRSHGCACQGDEATRELEAARPQDQLVVERSGQPMTKRKLLEDLRSDLGESGAITSEEELRPECFGTHSFRRGGTQFLIRFISWEKVQTFGRWRSPNSMKRYVEEANLADSSQFAKRVVKGWFQQPAGSTSSQEQKADSMYKGGVGVSLGGYQVEPEPEVPATSVRTWQGMGEDLSVRR</sequence>
<dbReference type="EMBL" id="JABAHT010000002">
    <property type="protein sequence ID" value="KAF4671336.1"/>
    <property type="molecule type" value="Genomic_DNA"/>
</dbReference>
<dbReference type="AlphaFoldDB" id="A0A7J6MIS7"/>
<keyword evidence="3" id="KW-0812">Transmembrane</keyword>
<gene>
    <name evidence="4" type="ORF">FOZ61_003273</name>
</gene>
<organism evidence="4 5">
    <name type="scientific">Perkinsus olseni</name>
    <name type="common">Perkinsus atlanticus</name>
    <dbReference type="NCBI Taxonomy" id="32597"/>
    <lineage>
        <taxon>Eukaryota</taxon>
        <taxon>Sar</taxon>
        <taxon>Alveolata</taxon>
        <taxon>Perkinsozoa</taxon>
        <taxon>Perkinsea</taxon>
        <taxon>Perkinsida</taxon>
        <taxon>Perkinsidae</taxon>
        <taxon>Perkinsus</taxon>
    </lineage>
</organism>
<feature type="transmembrane region" description="Helical" evidence="3">
    <location>
        <begin position="50"/>
        <end position="70"/>
    </location>
</feature>
<dbReference type="SUPFAM" id="SSF56349">
    <property type="entry name" value="DNA breaking-rejoining enzymes"/>
    <property type="match status" value="1"/>
</dbReference>
<evidence type="ECO:0000313" key="5">
    <source>
        <dbReference type="Proteomes" id="UP000570595"/>
    </source>
</evidence>
<keyword evidence="3" id="KW-1133">Transmembrane helix</keyword>
<proteinExistence type="predicted"/>
<evidence type="ECO:0000256" key="1">
    <source>
        <dbReference type="ARBA" id="ARBA00023172"/>
    </source>
</evidence>
<keyword evidence="3" id="KW-0472">Membrane</keyword>